<reference evidence="2 3" key="1">
    <citation type="submission" date="2016-10" db="EMBL/GenBank/DDBJ databases">
        <title>Rodentibacter gen. nov. and new species.</title>
        <authorList>
            <person name="Christensen H."/>
        </authorList>
    </citation>
    <scope>NUCLEOTIDE SEQUENCE [LARGE SCALE GENOMIC DNA]</scope>
    <source>
        <strain evidence="2 3">Ppn158</strain>
    </source>
</reference>
<evidence type="ECO:0000313" key="3">
    <source>
        <dbReference type="Proteomes" id="UP000189353"/>
    </source>
</evidence>
<dbReference type="EMBL" id="MLAI01000015">
    <property type="protein sequence ID" value="OOF86221.1"/>
    <property type="molecule type" value="Genomic_DNA"/>
</dbReference>
<dbReference type="Proteomes" id="UP000189353">
    <property type="component" value="Unassembled WGS sequence"/>
</dbReference>
<evidence type="ECO:0000313" key="2">
    <source>
        <dbReference type="EMBL" id="OOF86221.1"/>
    </source>
</evidence>
<name>A0A1V3L8T7_9PAST</name>
<feature type="coiled-coil region" evidence="1">
    <location>
        <begin position="139"/>
        <end position="177"/>
    </location>
</feature>
<dbReference type="PROSITE" id="PS51257">
    <property type="entry name" value="PROKAR_LIPOPROTEIN"/>
    <property type="match status" value="1"/>
</dbReference>
<proteinExistence type="predicted"/>
<dbReference type="InterPro" id="IPR035279">
    <property type="entry name" value="DUF5358"/>
</dbReference>
<evidence type="ECO:0000256" key="1">
    <source>
        <dbReference type="SAM" id="Coils"/>
    </source>
</evidence>
<dbReference type="AlphaFoldDB" id="A0A1V3L8T7"/>
<evidence type="ECO:0008006" key="4">
    <source>
        <dbReference type="Google" id="ProtNLM"/>
    </source>
</evidence>
<organism evidence="2 3">
    <name type="scientific">Rodentibacter ratti</name>
    <dbReference type="NCBI Taxonomy" id="1906745"/>
    <lineage>
        <taxon>Bacteria</taxon>
        <taxon>Pseudomonadati</taxon>
        <taxon>Pseudomonadota</taxon>
        <taxon>Gammaproteobacteria</taxon>
        <taxon>Pasteurellales</taxon>
        <taxon>Pasteurellaceae</taxon>
        <taxon>Rodentibacter</taxon>
    </lineage>
</organism>
<protein>
    <recommendedName>
        <fullName evidence="4">Lipoprotein</fullName>
    </recommendedName>
</protein>
<dbReference type="OrthoDB" id="5691021at2"/>
<accession>A0A1V3L8T7</accession>
<keyword evidence="1" id="KW-0175">Coiled coil</keyword>
<sequence length="279" mass="32086">MKLKYFLQVPIAIGVVTFLTACSLGNVGNSVSSEPKFKISEEQMKAFILEGNNIEQCIYPKLKGLSFTEATHKVYNKMTPIELYVIGKLRAKKLKEIIGEKNYSLGSNDQLSENYFLQMFNRLNNQIANINSKECNQLKKEYQSELGQTKKEYENFQEQERIARKQAQQNQQRLEAEQRARAAYYNSPAGQAEIQRQQIIAHQQQILANQRAAQQAAEWQRLNQTISNGFQSVTNTMNQNTNMINSMTNSMSRYQYNPPQNSSTTCYRLATGIVRCNHR</sequence>
<gene>
    <name evidence="2" type="ORF">BKG88_05120</name>
</gene>
<dbReference type="RefSeq" id="WP_077552806.1">
    <property type="nucleotide sequence ID" value="NZ_MLAI01000015.1"/>
</dbReference>
<comment type="caution">
    <text evidence="2">The sequence shown here is derived from an EMBL/GenBank/DDBJ whole genome shotgun (WGS) entry which is preliminary data.</text>
</comment>
<dbReference type="Pfam" id="PF17311">
    <property type="entry name" value="DUF5358"/>
    <property type="match status" value="1"/>
</dbReference>